<sequence length="74" mass="8665">MYDVRVLRHILMQIYSNVNDFSSVSLGRAVTPDVYKLFEFFYFQIHDKFGGKVLIIKDQLRICRAKLGVSMHPV</sequence>
<reference evidence="2" key="3">
    <citation type="journal article" date="2012" name="PLoS ONE">
        <title>Mind the gap: upgrading genomes with Pacific Biosciences RS long-read sequencing technology.</title>
        <authorList>
            <person name="English A.C."/>
            <person name="Richards S."/>
            <person name="Han Y."/>
            <person name="Wang M."/>
            <person name="Vee V."/>
            <person name="Qu J."/>
            <person name="Qin X."/>
            <person name="Muzny D.M."/>
            <person name="Reid J.G."/>
            <person name="Worley K.C."/>
            <person name="Gibbs R.A."/>
        </authorList>
    </citation>
    <scope>NUCLEOTIDE SEQUENCE</scope>
    <source>
        <strain evidence="2">MV2-25</strain>
    </source>
</reference>
<accession>A0A0R3P2D6</accession>
<evidence type="ECO:0000313" key="2">
    <source>
        <dbReference type="EMBL" id="KRT05472.1"/>
    </source>
</evidence>
<reference evidence="2" key="2">
    <citation type="journal article" date="2007" name="Nature">
        <title>Evolution of genes and genomes on the Drosophila phylogeny.</title>
        <authorList>
            <consortium name="Drosophila 12 Genomes Consortium"/>
            <person name="Clark A.G."/>
            <person name="Eisen M.B."/>
            <person name="Smith D.R."/>
            <person name="Bergman C.M."/>
            <person name="Oliver B."/>
            <person name="Markow T.A."/>
            <person name="Kaufman T.C."/>
            <person name="Kellis M."/>
            <person name="Gelbart W."/>
            <person name="Iyer V.N."/>
            <person name="Pollard D.A."/>
            <person name="Sackton T.B."/>
            <person name="Larracuente A.M."/>
            <person name="Singh N.D."/>
            <person name="Abad J.P."/>
            <person name="Abt D.N."/>
            <person name="Adryan B."/>
            <person name="Aguade M."/>
            <person name="Akashi H."/>
            <person name="Anderson W.W."/>
            <person name="Aquadro C.F."/>
            <person name="Ardell D.H."/>
            <person name="Arguello R."/>
            <person name="Artieri C.G."/>
            <person name="Barbash D.A."/>
            <person name="Barker D."/>
            <person name="Barsanti P."/>
            <person name="Batterham P."/>
            <person name="Batzoglou S."/>
            <person name="Begun D."/>
            <person name="Bhutkar A."/>
            <person name="Blanco E."/>
            <person name="Bosak S.A."/>
            <person name="Bradley R.K."/>
            <person name="Brand A.D."/>
            <person name="Brent M.R."/>
            <person name="Brooks A.N."/>
            <person name="Brown R.H."/>
            <person name="Butlin R.K."/>
            <person name="Caggese C."/>
            <person name="Calvi B.R."/>
            <person name="Bernardo de Carvalho A."/>
            <person name="Caspi A."/>
            <person name="Castrezana S."/>
            <person name="Celniker S.E."/>
            <person name="Chang J.L."/>
            <person name="Chapple C."/>
            <person name="Chatterji S."/>
            <person name="Chinwalla A."/>
            <person name="Civetta A."/>
            <person name="Clifton S.W."/>
            <person name="Comeron J.M."/>
            <person name="Costello J.C."/>
            <person name="Coyne J.A."/>
            <person name="Daub J."/>
            <person name="David R.G."/>
            <person name="Delcher A.L."/>
            <person name="Delehaunty K."/>
            <person name="Do C.B."/>
            <person name="Ebling H."/>
            <person name="Edwards K."/>
            <person name="Eickbush T."/>
            <person name="Evans J.D."/>
            <person name="Filipski A."/>
            <person name="Findeiss S."/>
            <person name="Freyhult E."/>
            <person name="Fulton L."/>
            <person name="Fulton R."/>
            <person name="Garcia A.C."/>
            <person name="Gardiner A."/>
            <person name="Garfield D.A."/>
            <person name="Garvin B.E."/>
            <person name="Gibson G."/>
            <person name="Gilbert D."/>
            <person name="Gnerre S."/>
            <person name="Godfrey J."/>
            <person name="Good R."/>
            <person name="Gotea V."/>
            <person name="Gravely B."/>
            <person name="Greenberg A.J."/>
            <person name="Griffiths-Jones S."/>
            <person name="Gross S."/>
            <person name="Guigo R."/>
            <person name="Gustafson E.A."/>
            <person name="Haerty W."/>
            <person name="Hahn M.W."/>
            <person name="Halligan D.L."/>
            <person name="Halpern A.L."/>
            <person name="Halter G.M."/>
            <person name="Han M.V."/>
            <person name="Heger A."/>
            <person name="Hillier L."/>
            <person name="Hinrichs A.S."/>
            <person name="Holmes I."/>
            <person name="Hoskins R.A."/>
            <person name="Hubisz M.J."/>
            <person name="Hultmark D."/>
            <person name="Huntley M.A."/>
            <person name="Jaffe D.B."/>
            <person name="Jagadeeshan S."/>
            <person name="Jeck W.R."/>
            <person name="Johnson J."/>
            <person name="Jones C.D."/>
            <person name="Jordan W.C."/>
            <person name="Karpen G.H."/>
            <person name="Kataoka E."/>
            <person name="Keightley P.D."/>
            <person name="Kheradpour P."/>
            <person name="Kirkness E.F."/>
            <person name="Koerich L.B."/>
            <person name="Kristiansen K."/>
            <person name="Kudrna D."/>
            <person name="Kulathinal R.J."/>
            <person name="Kumar S."/>
            <person name="Kwok R."/>
            <person name="Lander E."/>
            <person name="Langley C.H."/>
            <person name="Lapoint R."/>
            <person name="Lazzaro B.P."/>
            <person name="Lee S.J."/>
            <person name="Levesque L."/>
            <person name="Li R."/>
            <person name="Lin C.F."/>
            <person name="Lin M.F."/>
            <person name="Lindblad-Toh K."/>
            <person name="Llopart A."/>
            <person name="Long M."/>
            <person name="Low L."/>
            <person name="Lozovsky E."/>
            <person name="Lu J."/>
            <person name="Luo M."/>
            <person name="Machado C.A."/>
            <person name="Makalowski W."/>
            <person name="Marzo M."/>
            <person name="Matsuda M."/>
            <person name="Matzkin L."/>
            <person name="McAllister B."/>
            <person name="McBride C.S."/>
            <person name="McKernan B."/>
            <person name="McKernan K."/>
            <person name="Mendez-Lago M."/>
            <person name="Minx P."/>
            <person name="Mollenhauer M.U."/>
            <person name="Montooth K."/>
            <person name="Mount S.M."/>
            <person name="Mu X."/>
            <person name="Myers E."/>
            <person name="Negre B."/>
            <person name="Newfeld S."/>
            <person name="Nielsen R."/>
            <person name="Noor M.A."/>
            <person name="O'Grady P."/>
            <person name="Pachter L."/>
            <person name="Papaceit M."/>
            <person name="Parisi M.J."/>
            <person name="Parisi M."/>
            <person name="Parts L."/>
            <person name="Pedersen J.S."/>
            <person name="Pesole G."/>
            <person name="Phillippy A.M."/>
            <person name="Ponting C.P."/>
            <person name="Pop M."/>
            <person name="Porcelli D."/>
            <person name="Powell J.R."/>
            <person name="Prohaska S."/>
            <person name="Pruitt K."/>
            <person name="Puig M."/>
            <person name="Quesneville H."/>
            <person name="Ram K.R."/>
            <person name="Rand D."/>
            <person name="Rasmussen M.D."/>
            <person name="Reed L.K."/>
            <person name="Reenan R."/>
            <person name="Reily A."/>
            <person name="Remington K.A."/>
            <person name="Rieger T.T."/>
            <person name="Ritchie M.G."/>
            <person name="Robin C."/>
            <person name="Rogers Y.H."/>
            <person name="Rohde C."/>
            <person name="Rozas J."/>
            <person name="Rubenfield M.J."/>
            <person name="Ruiz A."/>
            <person name="Russo S."/>
            <person name="Salzberg S.L."/>
            <person name="Sanchez-Gracia A."/>
            <person name="Saranga D.J."/>
            <person name="Sato H."/>
            <person name="Schaeffer S.W."/>
            <person name="Schatz M.C."/>
            <person name="Schlenke T."/>
            <person name="Schwartz R."/>
            <person name="Segarra C."/>
            <person name="Singh R.S."/>
            <person name="Sirot L."/>
            <person name="Sirota M."/>
            <person name="Sisneros N.B."/>
            <person name="Smith C.D."/>
            <person name="Smith T.F."/>
            <person name="Spieth J."/>
            <person name="Stage D.E."/>
            <person name="Stark A."/>
            <person name="Stephan W."/>
            <person name="Strausberg R.L."/>
            <person name="Strempel S."/>
            <person name="Sturgill D."/>
            <person name="Sutton G."/>
            <person name="Sutton G.G."/>
            <person name="Tao W."/>
            <person name="Teichmann S."/>
            <person name="Tobari Y.N."/>
            <person name="Tomimura Y."/>
            <person name="Tsolas J.M."/>
            <person name="Valente V.L."/>
            <person name="Venter E."/>
            <person name="Venter J.C."/>
            <person name="Vicario S."/>
            <person name="Vieira F.G."/>
            <person name="Vilella A.J."/>
            <person name="Villasante A."/>
            <person name="Walenz B."/>
            <person name="Wang J."/>
            <person name="Wasserman M."/>
            <person name="Watts T."/>
            <person name="Wilson D."/>
            <person name="Wilson R.K."/>
            <person name="Wing R.A."/>
            <person name="Wolfner M.F."/>
            <person name="Wong A."/>
            <person name="Wong G.K."/>
            <person name="Wu C.I."/>
            <person name="Wu G."/>
            <person name="Yamamoto D."/>
            <person name="Yang H.P."/>
            <person name="Yang S.P."/>
            <person name="Yorke J.A."/>
            <person name="Yoshida K."/>
            <person name="Zdobnov E."/>
            <person name="Zhang P."/>
            <person name="Zhang Y."/>
            <person name="Zimin A.V."/>
            <person name="Baldwin J."/>
            <person name="Abdouelleil A."/>
            <person name="Abdulkadir J."/>
            <person name="Abebe A."/>
            <person name="Abera B."/>
            <person name="Abreu J."/>
            <person name="Acer S.C."/>
            <person name="Aftuck L."/>
            <person name="Alexander A."/>
            <person name="An P."/>
            <person name="Anderson E."/>
            <person name="Anderson S."/>
            <person name="Arachi H."/>
            <person name="Azer M."/>
            <person name="Bachantsang P."/>
            <person name="Barry A."/>
            <person name="Bayul T."/>
            <person name="Berlin A."/>
            <person name="Bessette D."/>
            <person name="Bloom T."/>
            <person name="Blye J."/>
            <person name="Boguslavskiy L."/>
            <person name="Bonnet C."/>
            <person name="Boukhgalter B."/>
            <person name="Bourzgui I."/>
            <person name="Brown A."/>
            <person name="Cahill P."/>
            <person name="Channer S."/>
            <person name="Cheshatsang Y."/>
            <person name="Chuda L."/>
            <person name="Citroen M."/>
            <person name="Collymore A."/>
            <person name="Cooke P."/>
            <person name="Costello M."/>
            <person name="D'Aco K."/>
            <person name="Daza R."/>
            <person name="De Haan G."/>
            <person name="DeGray S."/>
            <person name="DeMaso C."/>
            <person name="Dhargay N."/>
            <person name="Dooley K."/>
            <person name="Dooley E."/>
            <person name="Doricent M."/>
            <person name="Dorje P."/>
            <person name="Dorjee K."/>
            <person name="Dupes A."/>
            <person name="Elong R."/>
            <person name="Falk J."/>
            <person name="Farina A."/>
            <person name="Faro S."/>
            <person name="Ferguson D."/>
            <person name="Fisher S."/>
            <person name="Foley C.D."/>
            <person name="Franke A."/>
            <person name="Friedrich D."/>
            <person name="Gadbois L."/>
            <person name="Gearin G."/>
            <person name="Gearin C.R."/>
            <person name="Giannoukos G."/>
            <person name="Goode T."/>
            <person name="Graham J."/>
            <person name="Grandbois E."/>
            <person name="Grewal S."/>
            <person name="Gyaltsen K."/>
            <person name="Hafez N."/>
            <person name="Hagos B."/>
            <person name="Hall J."/>
            <person name="Henson C."/>
            <person name="Hollinger A."/>
            <person name="Honan T."/>
            <person name="Huard M.D."/>
            <person name="Hughes L."/>
            <person name="Hurhula B."/>
            <person name="Husby M.E."/>
            <person name="Kamat A."/>
            <person name="Kanga B."/>
            <person name="Kashin S."/>
            <person name="Khazanovich D."/>
            <person name="Kisner P."/>
            <person name="Lance K."/>
            <person name="Lara M."/>
            <person name="Lee W."/>
            <person name="Lennon N."/>
            <person name="Letendre F."/>
            <person name="LeVine R."/>
            <person name="Lipovsky A."/>
            <person name="Liu X."/>
            <person name="Liu J."/>
            <person name="Liu S."/>
            <person name="Lokyitsang T."/>
            <person name="Lokyitsang Y."/>
            <person name="Lubonja R."/>
            <person name="Lui A."/>
            <person name="MacDonald P."/>
            <person name="Magnisalis V."/>
            <person name="Maru K."/>
            <person name="Matthews C."/>
            <person name="McCusker W."/>
            <person name="McDonough S."/>
            <person name="Mehta T."/>
            <person name="Meldrim J."/>
            <person name="Meneus L."/>
            <person name="Mihai O."/>
            <person name="Mihalev A."/>
            <person name="Mihova T."/>
            <person name="Mittelman R."/>
            <person name="Mlenga V."/>
            <person name="Montmayeur A."/>
            <person name="Mulrain L."/>
            <person name="Navidi A."/>
            <person name="Naylor J."/>
            <person name="Negash T."/>
            <person name="Nguyen T."/>
            <person name="Nguyen N."/>
            <person name="Nicol R."/>
            <person name="Norbu C."/>
            <person name="Norbu N."/>
            <person name="Novod N."/>
            <person name="O'Neill B."/>
            <person name="Osman S."/>
            <person name="Markiewicz E."/>
            <person name="Oyono O.L."/>
            <person name="Patti C."/>
            <person name="Phunkhang P."/>
            <person name="Pierre F."/>
            <person name="Priest M."/>
            <person name="Raghuraman S."/>
            <person name="Rege F."/>
            <person name="Reyes R."/>
            <person name="Rise C."/>
            <person name="Rogov P."/>
            <person name="Ross K."/>
            <person name="Ryan E."/>
            <person name="Settipalli S."/>
            <person name="Shea T."/>
            <person name="Sherpa N."/>
            <person name="Shi L."/>
            <person name="Shih D."/>
            <person name="Sparrow T."/>
            <person name="Spaulding J."/>
            <person name="Stalker J."/>
            <person name="Stange-Thomann N."/>
            <person name="Stavropoulos S."/>
            <person name="Stone C."/>
            <person name="Strader C."/>
            <person name="Tesfaye S."/>
            <person name="Thomson T."/>
            <person name="Thoulutsang Y."/>
            <person name="Thoulutsang D."/>
            <person name="Topham K."/>
            <person name="Topping I."/>
            <person name="Tsamla T."/>
            <person name="Vassiliev H."/>
            <person name="Vo A."/>
            <person name="Wangchuk T."/>
            <person name="Wangdi T."/>
            <person name="Weiand M."/>
            <person name="Wilkinson J."/>
            <person name="Wilson A."/>
            <person name="Yadav S."/>
            <person name="Young G."/>
            <person name="Yu Q."/>
            <person name="Zembek L."/>
            <person name="Zhong D."/>
            <person name="Zimmer A."/>
            <person name="Zwirko Z."/>
            <person name="Jaffe D.B."/>
            <person name="Alvarez P."/>
            <person name="Brockman W."/>
            <person name="Butler J."/>
            <person name="Chin C."/>
            <person name="Gnerre S."/>
            <person name="Grabherr M."/>
            <person name="Kleber M."/>
            <person name="Mauceli E."/>
            <person name="MacCallum I."/>
        </authorList>
    </citation>
    <scope>NUCLEOTIDE SEQUENCE [LARGE SCALE GENOMIC DNA]</scope>
    <source>
        <strain evidence="2">MV2-25</strain>
    </source>
</reference>
<reference evidence="2" key="1">
    <citation type="journal article" date="2005" name="Genome Res.">
        <title>Comparative genome sequencing of Drosophila pseudoobscura: chromosomal, gene, and cis-element evolution.</title>
        <authorList>
            <person name="Richards S."/>
            <person name="Liu Y."/>
            <person name="Bettencourt B.R."/>
            <person name="Hradecky P."/>
            <person name="Letovsky S."/>
            <person name="Nielsen R."/>
            <person name="Thornton K."/>
            <person name="Hubisz M.J."/>
            <person name="Chen R."/>
            <person name="Meisel R.P."/>
            <person name="Couronne O."/>
            <person name="Hua S."/>
            <person name="Smith M.A."/>
            <person name="Zhang P."/>
            <person name="Liu J."/>
            <person name="Bussemaker H.J."/>
            <person name="van Batenburg M.F."/>
            <person name="Howells S.L."/>
            <person name="Scherer S.E."/>
            <person name="Sodergren E."/>
            <person name="Matthews B.B."/>
            <person name="Crosby M.A."/>
            <person name="Schroeder A.J."/>
            <person name="Ortiz-Barrientos D."/>
            <person name="Rives C.M."/>
            <person name="Metzker M.L."/>
            <person name="Muzny D.M."/>
            <person name="Scott G."/>
            <person name="Steffen D."/>
            <person name="Wheeler D.A."/>
            <person name="Worley K.C."/>
            <person name="Havlak P."/>
            <person name="Durbin K.J."/>
            <person name="Egan A."/>
            <person name="Gill R."/>
            <person name="Hume J."/>
            <person name="Morgan M.B."/>
            <person name="Miner G."/>
            <person name="Hamilton C."/>
            <person name="Huang Y."/>
            <person name="Waldron L."/>
            <person name="Verduzco D."/>
            <person name="Clerc-Blankenburg K.P."/>
            <person name="Dubchak I."/>
            <person name="Noor M.A."/>
            <person name="Anderson W."/>
            <person name="White K.P."/>
            <person name="Clark A.G."/>
            <person name="Schaeffer S.W."/>
            <person name="Gelbart W."/>
            <person name="Weinstock G.M."/>
            <person name="Gibbs R.A."/>
        </authorList>
    </citation>
    <scope>NUCLEOTIDE SEQUENCE [LARGE SCALE GENOMIC DNA]</scope>
    <source>
        <strain evidence="2">MV2-25</strain>
    </source>
</reference>
<dbReference type="AlphaFoldDB" id="A0A0R3P2D6"/>
<name>A0A0R3P2D6_DROPS</name>
<dbReference type="Bgee" id="FBgn0271420">
    <property type="expression patterns" value="Expressed in insect adult head and 2 other cell types or tissues"/>
</dbReference>
<evidence type="ECO:0000313" key="1">
    <source>
        <dbReference type="EMBL" id="KRT05471.1"/>
    </source>
</evidence>
<organism evidence="2">
    <name type="scientific">Drosophila pseudoobscura pseudoobscura</name>
    <name type="common">Fruit fly</name>
    <dbReference type="NCBI Taxonomy" id="46245"/>
    <lineage>
        <taxon>Eukaryota</taxon>
        <taxon>Metazoa</taxon>
        <taxon>Ecdysozoa</taxon>
        <taxon>Arthropoda</taxon>
        <taxon>Hexapoda</taxon>
        <taxon>Insecta</taxon>
        <taxon>Pterygota</taxon>
        <taxon>Neoptera</taxon>
        <taxon>Endopterygota</taxon>
        <taxon>Diptera</taxon>
        <taxon>Brachycera</taxon>
        <taxon>Muscomorpha</taxon>
        <taxon>Ephydroidea</taxon>
        <taxon>Drosophilidae</taxon>
        <taxon>Drosophila</taxon>
        <taxon>Sophophora</taxon>
    </lineage>
</organism>
<proteinExistence type="predicted"/>
<gene>
    <name evidence="2" type="primary">Dpse\GA31013</name>
    <name evidence="2" type="ORF">Dpse_GA31013</name>
</gene>
<dbReference type="EMBL" id="CH476126">
    <property type="protein sequence ID" value="KRT05472.1"/>
    <property type="molecule type" value="Genomic_DNA"/>
</dbReference>
<protein>
    <submittedName>
        <fullName evidence="1">Uncharacterized protein, isoform A</fullName>
    </submittedName>
    <submittedName>
        <fullName evidence="2">Uncharacterized protein, isoform B</fullName>
    </submittedName>
</protein>
<dbReference type="EMBL" id="CH476126">
    <property type="protein sequence ID" value="KRT05471.1"/>
    <property type="molecule type" value="Genomic_DNA"/>
</dbReference>
<reference evidence="2" key="4">
    <citation type="submission" date="2015-11" db="EMBL/GenBank/DDBJ databases">
        <authorList>
            <consortium name="FlyBase"/>
        </authorList>
    </citation>
    <scope>NUCLEOTIDE SEQUENCE</scope>
    <source>
        <strain evidence="2">MV2-25</strain>
    </source>
</reference>